<proteinExistence type="predicted"/>
<evidence type="ECO:0000313" key="3">
    <source>
        <dbReference type="Proteomes" id="UP001644750"/>
    </source>
</evidence>
<name>A0ABX2HZZ6_ANAHA</name>
<evidence type="ECO:0000259" key="1">
    <source>
        <dbReference type="Pfam" id="PF09851"/>
    </source>
</evidence>
<comment type="caution">
    <text evidence="2">The sequence shown here is derived from an EMBL/GenBank/DDBJ whole genome shotgun (WGS) entry which is preliminary data.</text>
</comment>
<dbReference type="InterPro" id="IPR018649">
    <property type="entry name" value="SHOCT"/>
</dbReference>
<dbReference type="EMBL" id="JAAITB010000029">
    <property type="protein sequence ID" value="NSJ80329.1"/>
    <property type="molecule type" value="Genomic_DNA"/>
</dbReference>
<organism evidence="2 3">
    <name type="scientific">Anaerostipes hadrus</name>
    <dbReference type="NCBI Taxonomy" id="649756"/>
    <lineage>
        <taxon>Bacteria</taxon>
        <taxon>Bacillati</taxon>
        <taxon>Bacillota</taxon>
        <taxon>Clostridia</taxon>
        <taxon>Lachnospirales</taxon>
        <taxon>Lachnospiraceae</taxon>
        <taxon>Anaerostipes</taxon>
    </lineage>
</organism>
<dbReference type="Pfam" id="PF09851">
    <property type="entry name" value="SHOCT"/>
    <property type="match status" value="1"/>
</dbReference>
<keyword evidence="3" id="KW-1185">Reference proteome</keyword>
<dbReference type="Proteomes" id="UP001644750">
    <property type="component" value="Unassembled WGS sequence"/>
</dbReference>
<protein>
    <submittedName>
        <fullName evidence="2">SHOCT domain-containing protein</fullName>
    </submittedName>
</protein>
<accession>A0ABX2HZZ6</accession>
<sequence length="127" mass="13935">MKVDSVDELLKTVYLKAGISAFSWGENVTVTVKAAEDGESIVEVTSASKTGVFGSVVDMGKNNKNLKTIMDELSMELKKYPKISKISPEPAKVTSIADEIRKLADLKKEGILTEEEFNAKKKQLLNL</sequence>
<gene>
    <name evidence="2" type="ORF">G5A72_12205</name>
</gene>
<feature type="domain" description="SHOCT" evidence="1">
    <location>
        <begin position="98"/>
        <end position="125"/>
    </location>
</feature>
<reference evidence="2 3" key="1">
    <citation type="journal article" date="2020" name="Cell Host Microbe">
        <title>Functional and Genomic Variation between Human-Derived Isolates of Lachnospiraceae Reveals Inter- and Intra-Species Diversity.</title>
        <authorList>
            <person name="Sorbara M.T."/>
            <person name="Littmann E.R."/>
            <person name="Fontana E."/>
            <person name="Moody T.U."/>
            <person name="Kohout C.E."/>
            <person name="Gjonbalaj M."/>
            <person name="Eaton V."/>
            <person name="Seok R."/>
            <person name="Leiner I.M."/>
            <person name="Pamer E.G."/>
        </authorList>
    </citation>
    <scope>NUCLEOTIDE SEQUENCE [LARGE SCALE GENOMIC DNA]</scope>
    <source>
        <strain evidence="2 3">MSK.14.57</strain>
    </source>
</reference>
<evidence type="ECO:0000313" key="2">
    <source>
        <dbReference type="EMBL" id="NSJ80329.1"/>
    </source>
</evidence>